<evidence type="ECO:0000256" key="2">
    <source>
        <dbReference type="SAM" id="Phobius"/>
    </source>
</evidence>
<protein>
    <submittedName>
        <fullName evidence="4">Uncharacterized protein LOC108681086 isoform X1</fullName>
    </submittedName>
</protein>
<dbReference type="RefSeq" id="XP_018025556.1">
    <property type="nucleotide sequence ID" value="XM_018170067.1"/>
</dbReference>
<evidence type="ECO:0000313" key="4">
    <source>
        <dbReference type="RefSeq" id="XP_018025556.1"/>
    </source>
</evidence>
<gene>
    <name evidence="4" type="primary">LOC108681086</name>
</gene>
<dbReference type="GeneID" id="108681086"/>
<sequence>MWGAMTGPQEARGAPEEPQQRQAGEDVVPANYDADLQSLKHRIEAASQTAASDSAISNKIARTRGQKIQGGQALEEPALTRAIFAKKKIKKSKWPIVYGALNAGLVIAIIALAIPYFKEGQTIVDEYERKKKEEDEEQTLYALYGTSTEYDGYGTYAAATPSYAQPVYGLETYEHEAYPESSKFGGKGKGKKGGGTRNGGQVLYALAPAAPAVPASPPVVDISAAPAVPAVSTVPVVSASPYSYGDDGELSSHTMVFHDVDEAAYSAYGAADGTEHHLNYVSLDGEAPLSAHANERPLNELNYYNPTVFTSPEPSSYSCLERMVCRDPSRTSRALHALSGEKLTEPSSWQTVVDRIDKAAKVGLDSGDCDIYYCPPQLPNSEIFERGENYSPPPADYNFGEVHDAKTPYPYDYGKIEESALNAEKYDTGIIPHDFGFQKSSSKDYSPPPAGYNFGELQDAKTPYPNDYGIGESGSKAKKYDAGIISHDFGFQKSASEDGNYEGIGQVFSVEYFPETDSSSRNNKVVVGQVSHAPYVVTAQPIHRGTPRMDFSASETSNTLARGDANIRKENPEVPEKNPGNMFQLGNVLASSGILGPRASIVQLIQAPKIRTAPYHKKVSVKSQTDKDPSPARAPVVFGSSSVVTANNNRNETNIRRAKSEVPNSPPENGQALIDEDKTSEIIKMESRPTEVPTTSEATTSDETTTMFFAAENA</sequence>
<feature type="region of interest" description="Disordered" evidence="1">
    <location>
        <begin position="649"/>
        <end position="705"/>
    </location>
</feature>
<feature type="compositionally biased region" description="Basic and acidic residues" evidence="1">
    <location>
        <begin position="565"/>
        <end position="576"/>
    </location>
</feature>
<feature type="transmembrane region" description="Helical" evidence="2">
    <location>
        <begin position="96"/>
        <end position="117"/>
    </location>
</feature>
<name>A0A8B7PJM3_HYAAZ</name>
<evidence type="ECO:0000256" key="1">
    <source>
        <dbReference type="SAM" id="MobiDB-lite"/>
    </source>
</evidence>
<proteinExistence type="predicted"/>
<dbReference type="Proteomes" id="UP000694843">
    <property type="component" value="Unplaced"/>
</dbReference>
<organism evidence="3 4">
    <name type="scientific">Hyalella azteca</name>
    <name type="common">Amphipod</name>
    <dbReference type="NCBI Taxonomy" id="294128"/>
    <lineage>
        <taxon>Eukaryota</taxon>
        <taxon>Metazoa</taxon>
        <taxon>Ecdysozoa</taxon>
        <taxon>Arthropoda</taxon>
        <taxon>Crustacea</taxon>
        <taxon>Multicrustacea</taxon>
        <taxon>Malacostraca</taxon>
        <taxon>Eumalacostraca</taxon>
        <taxon>Peracarida</taxon>
        <taxon>Amphipoda</taxon>
        <taxon>Senticaudata</taxon>
        <taxon>Talitrida</taxon>
        <taxon>Talitroidea</taxon>
        <taxon>Hyalellidae</taxon>
        <taxon>Hyalella</taxon>
    </lineage>
</organism>
<accession>A0A8B7PJM3</accession>
<feature type="region of interest" description="Disordered" evidence="1">
    <location>
        <begin position="546"/>
        <end position="579"/>
    </location>
</feature>
<dbReference type="KEGG" id="hazt:108681086"/>
<keyword evidence="2" id="KW-1133">Transmembrane helix</keyword>
<keyword evidence="2" id="KW-0472">Membrane</keyword>
<keyword evidence="3" id="KW-1185">Reference proteome</keyword>
<feature type="compositionally biased region" description="Basic and acidic residues" evidence="1">
    <location>
        <begin position="675"/>
        <end position="689"/>
    </location>
</feature>
<reference evidence="4" key="1">
    <citation type="submission" date="2025-08" db="UniProtKB">
        <authorList>
            <consortium name="RefSeq"/>
        </authorList>
    </citation>
    <scope>IDENTIFICATION</scope>
    <source>
        <tissue evidence="4">Whole organism</tissue>
    </source>
</reference>
<feature type="region of interest" description="Disordered" evidence="1">
    <location>
        <begin position="1"/>
        <end position="30"/>
    </location>
</feature>
<keyword evidence="2" id="KW-0812">Transmembrane</keyword>
<dbReference type="AlphaFoldDB" id="A0A8B7PJM3"/>
<feature type="region of interest" description="Disordered" evidence="1">
    <location>
        <begin position="616"/>
        <end position="636"/>
    </location>
</feature>
<evidence type="ECO:0000313" key="3">
    <source>
        <dbReference type="Proteomes" id="UP000694843"/>
    </source>
</evidence>
<dbReference type="OrthoDB" id="7490685at2759"/>
<feature type="compositionally biased region" description="Low complexity" evidence="1">
    <location>
        <begin position="694"/>
        <end position="705"/>
    </location>
</feature>